<dbReference type="PANTHER" id="PTHR12934:SF11">
    <property type="entry name" value="LARGE RIBOSOMAL SUBUNIT PROTEIN UL15M"/>
    <property type="match status" value="1"/>
</dbReference>
<evidence type="ECO:0000256" key="1">
    <source>
        <dbReference type="ARBA" id="ARBA00007320"/>
    </source>
</evidence>
<dbReference type="InterPro" id="IPR030878">
    <property type="entry name" value="Ribosomal_uL15"/>
</dbReference>
<evidence type="ECO:0000259" key="6">
    <source>
        <dbReference type="Pfam" id="PF00828"/>
    </source>
</evidence>
<dbReference type="GO" id="GO:0003735">
    <property type="term" value="F:structural constituent of ribosome"/>
    <property type="evidence" value="ECO:0007669"/>
    <property type="project" value="InterPro"/>
</dbReference>
<keyword evidence="2 4" id="KW-0689">Ribosomal protein</keyword>
<feature type="region of interest" description="Disordered" evidence="5">
    <location>
        <begin position="13"/>
        <end position="61"/>
    </location>
</feature>
<dbReference type="HAMAP" id="MF_01341">
    <property type="entry name" value="Ribosomal_uL15"/>
    <property type="match status" value="1"/>
</dbReference>
<keyword evidence="4" id="KW-0699">rRNA-binding</keyword>
<dbReference type="EMBL" id="PCSD01000097">
    <property type="protein sequence ID" value="PIP33472.1"/>
    <property type="molecule type" value="Genomic_DNA"/>
</dbReference>
<comment type="similarity">
    <text evidence="1 4">Belongs to the universal ribosomal protein uL15 family.</text>
</comment>
<dbReference type="AlphaFoldDB" id="A0A2G9ZK01"/>
<dbReference type="PANTHER" id="PTHR12934">
    <property type="entry name" value="50S RIBOSOMAL PROTEIN L15"/>
    <property type="match status" value="1"/>
</dbReference>
<accession>A0A2G9ZK01</accession>
<evidence type="ECO:0000256" key="4">
    <source>
        <dbReference type="HAMAP-Rule" id="MF_01341"/>
    </source>
</evidence>
<evidence type="ECO:0000313" key="7">
    <source>
        <dbReference type="EMBL" id="PIP33472.1"/>
    </source>
</evidence>
<dbReference type="SUPFAM" id="SSF52080">
    <property type="entry name" value="Ribosomal proteins L15p and L18e"/>
    <property type="match status" value="1"/>
</dbReference>
<comment type="subunit">
    <text evidence="4">Part of the 50S ribosomal subunit.</text>
</comment>
<dbReference type="InterPro" id="IPR005749">
    <property type="entry name" value="Ribosomal_uL15_bac-type"/>
</dbReference>
<evidence type="ECO:0000256" key="3">
    <source>
        <dbReference type="ARBA" id="ARBA00023274"/>
    </source>
</evidence>
<reference evidence="7 8" key="1">
    <citation type="submission" date="2017-09" db="EMBL/GenBank/DDBJ databases">
        <title>Depth-based differentiation of microbial function through sediment-hosted aquifers and enrichment of novel symbionts in the deep terrestrial subsurface.</title>
        <authorList>
            <person name="Probst A.J."/>
            <person name="Ladd B."/>
            <person name="Jarett J.K."/>
            <person name="Geller-Mcgrath D.E."/>
            <person name="Sieber C.M."/>
            <person name="Emerson J.B."/>
            <person name="Anantharaman K."/>
            <person name="Thomas B.C."/>
            <person name="Malmstrom R."/>
            <person name="Stieglmeier M."/>
            <person name="Klingl A."/>
            <person name="Woyke T."/>
            <person name="Ryan C.M."/>
            <person name="Banfield J.F."/>
        </authorList>
    </citation>
    <scope>NUCLEOTIDE SEQUENCE [LARGE SCALE GENOMIC DNA]</scope>
    <source>
        <strain evidence="7">CG23_combo_of_CG06-09_8_20_14_all_49_15</strain>
    </source>
</reference>
<gene>
    <name evidence="4 7" type="primary">rplO</name>
    <name evidence="7" type="ORF">COX22_04095</name>
</gene>
<dbReference type="InterPro" id="IPR036227">
    <property type="entry name" value="Ribosomal_uL15/eL18_sf"/>
</dbReference>
<dbReference type="Pfam" id="PF00828">
    <property type="entry name" value="Ribosomal_L27A"/>
    <property type="match status" value="1"/>
</dbReference>
<evidence type="ECO:0000313" key="8">
    <source>
        <dbReference type="Proteomes" id="UP000230729"/>
    </source>
</evidence>
<proteinExistence type="inferred from homology"/>
<evidence type="ECO:0000256" key="5">
    <source>
        <dbReference type="SAM" id="MobiDB-lite"/>
    </source>
</evidence>
<organism evidence="7 8">
    <name type="scientific">Candidatus Falkowbacteria bacterium CG23_combo_of_CG06-09_8_20_14_all_49_15</name>
    <dbReference type="NCBI Taxonomy" id="1974572"/>
    <lineage>
        <taxon>Bacteria</taxon>
        <taxon>Candidatus Falkowiibacteriota</taxon>
    </lineage>
</organism>
<dbReference type="GO" id="GO:0022625">
    <property type="term" value="C:cytosolic large ribosomal subunit"/>
    <property type="evidence" value="ECO:0007669"/>
    <property type="project" value="TreeGrafter"/>
</dbReference>
<comment type="function">
    <text evidence="4">Binds to the 23S rRNA.</text>
</comment>
<dbReference type="Gene3D" id="3.100.10.10">
    <property type="match status" value="1"/>
</dbReference>
<keyword evidence="3 4" id="KW-0687">Ribonucleoprotein</keyword>
<dbReference type="NCBIfam" id="TIGR01071">
    <property type="entry name" value="rplO_bact"/>
    <property type="match status" value="1"/>
</dbReference>
<keyword evidence="4" id="KW-0694">RNA-binding</keyword>
<feature type="domain" description="Large ribosomal subunit protein uL15/eL18" evidence="6">
    <location>
        <begin position="76"/>
        <end position="144"/>
    </location>
</feature>
<dbReference type="GO" id="GO:0006412">
    <property type="term" value="P:translation"/>
    <property type="evidence" value="ECO:0007669"/>
    <property type="project" value="UniProtKB-UniRule"/>
</dbReference>
<dbReference type="Proteomes" id="UP000230729">
    <property type="component" value="Unassembled WGS sequence"/>
</dbReference>
<comment type="caution">
    <text evidence="7">The sequence shown here is derived from an EMBL/GenBank/DDBJ whole genome shotgun (WGS) entry which is preliminary data.</text>
</comment>
<dbReference type="InterPro" id="IPR021131">
    <property type="entry name" value="Ribosomal_uL15/eL18"/>
</dbReference>
<protein>
    <recommendedName>
        <fullName evidence="4">Large ribosomal subunit protein uL15</fullName>
    </recommendedName>
</protein>
<name>A0A2G9ZK01_9BACT</name>
<evidence type="ECO:0000256" key="2">
    <source>
        <dbReference type="ARBA" id="ARBA00022980"/>
    </source>
</evidence>
<dbReference type="GO" id="GO:0019843">
    <property type="term" value="F:rRNA binding"/>
    <property type="evidence" value="ECO:0007669"/>
    <property type="project" value="UniProtKB-UniRule"/>
</dbReference>
<sequence>MLSINQITVFPQARRKKKRVGRGNSSGHGTYSCRGLKGQKARSGVSGLKKKGLKQVLQRTPKKRGFKSAAAKAKAVNLSAISRLFHDGEIVSLVSLRAKKLISANDTKVKILGQGFLGASKLIFQGLSISRSAQQEIAKKSGQIR</sequence>